<gene>
    <name evidence="1" type="ORF">N3K66_001106</name>
</gene>
<evidence type="ECO:0000313" key="1">
    <source>
        <dbReference type="EMBL" id="KAI9904577.1"/>
    </source>
</evidence>
<comment type="caution">
    <text evidence="1">The sequence shown here is derived from an EMBL/GenBank/DDBJ whole genome shotgun (WGS) entry which is preliminary data.</text>
</comment>
<organism evidence="1 2">
    <name type="scientific">Trichothecium roseum</name>
    <dbReference type="NCBI Taxonomy" id="47278"/>
    <lineage>
        <taxon>Eukaryota</taxon>
        <taxon>Fungi</taxon>
        <taxon>Dikarya</taxon>
        <taxon>Ascomycota</taxon>
        <taxon>Pezizomycotina</taxon>
        <taxon>Sordariomycetes</taxon>
        <taxon>Hypocreomycetidae</taxon>
        <taxon>Hypocreales</taxon>
        <taxon>Hypocreales incertae sedis</taxon>
        <taxon>Trichothecium</taxon>
    </lineage>
</organism>
<accession>A0ACC0VDX1</accession>
<protein>
    <submittedName>
        <fullName evidence="1">Uncharacterized protein</fullName>
    </submittedName>
</protein>
<evidence type="ECO:0000313" key="2">
    <source>
        <dbReference type="Proteomes" id="UP001163324"/>
    </source>
</evidence>
<dbReference type="Proteomes" id="UP001163324">
    <property type="component" value="Chromosome 1"/>
</dbReference>
<reference evidence="1" key="1">
    <citation type="submission" date="2022-10" db="EMBL/GenBank/DDBJ databases">
        <title>Complete Genome of Trichothecium roseum strain YXFP-22015, a Plant Pathogen Isolated from Citrus.</title>
        <authorList>
            <person name="Wang Y."/>
            <person name="Zhu L."/>
        </authorList>
    </citation>
    <scope>NUCLEOTIDE SEQUENCE</scope>
    <source>
        <strain evidence="1">YXFP-22015</strain>
    </source>
</reference>
<keyword evidence="2" id="KW-1185">Reference proteome</keyword>
<name>A0ACC0VDX1_9HYPO</name>
<dbReference type="EMBL" id="CM047940">
    <property type="protein sequence ID" value="KAI9904577.1"/>
    <property type="molecule type" value="Genomic_DNA"/>
</dbReference>
<sequence length="344" mass="36206">MPLPRFRSVFPTRENPNTRSGRRAHALFFADPPRNLAVVALGELCGTFMFLLLSFVGAQTALDANDPGADGKSDPGAPLLPFTLLYVAASFGAALAVNVWIFFRVTGGMFNPVVTLGLVLVGAVKPLRAAVAFAAQLVAAIAAAAATSALIPGPLTVGNKLSPGVSVARGLFLEMFLTAQLVLTVYFLAVEKHRSTYLAPLGIGASVFLAHLCGTRYTGTSINPARSFGPAVVVTGGFPGYHWIFWLGPLLGALLAWSCYAVLKWLEYETANPGQDAPDLELANRDVAAPTAADVHRTEKFYPKPAPVLPPPPSSSHMSVPASPRSDVRPGSGISTVEIMEGGR</sequence>
<proteinExistence type="predicted"/>